<reference evidence="4 5" key="1">
    <citation type="journal article" date="2015" name="Genome Biol. Evol.">
        <title>Phylogenomic analyses indicate that early fungi evolved digesting cell walls of algal ancestors of land plants.</title>
        <authorList>
            <person name="Chang Y."/>
            <person name="Wang S."/>
            <person name="Sekimoto S."/>
            <person name="Aerts A.L."/>
            <person name="Choi C."/>
            <person name="Clum A."/>
            <person name="LaButti K.M."/>
            <person name="Lindquist E.A."/>
            <person name="Yee Ngan C."/>
            <person name="Ohm R.A."/>
            <person name="Salamov A.A."/>
            <person name="Grigoriev I.V."/>
            <person name="Spatafora J.W."/>
            <person name="Berbee M.L."/>
        </authorList>
    </citation>
    <scope>NUCLEOTIDE SEQUENCE [LARGE SCALE GENOMIC DNA]</scope>
    <source>
        <strain evidence="4 5">JEL478</strain>
    </source>
</reference>
<dbReference type="Gene3D" id="1.20.1310.10">
    <property type="entry name" value="Cullin Repeats"/>
    <property type="match status" value="1"/>
</dbReference>
<evidence type="ECO:0000256" key="2">
    <source>
        <dbReference type="SAM" id="MobiDB-lite"/>
    </source>
</evidence>
<dbReference type="SMART" id="SM00182">
    <property type="entry name" value="CULLIN"/>
    <property type="match status" value="1"/>
</dbReference>
<dbReference type="InterPro" id="IPR016158">
    <property type="entry name" value="Cullin_homology"/>
</dbReference>
<dbReference type="InterPro" id="IPR036317">
    <property type="entry name" value="Cullin_homology_sf"/>
</dbReference>
<gene>
    <name evidence="4" type="ORF">M427DRAFT_42920</name>
</gene>
<dbReference type="PROSITE" id="PS50069">
    <property type="entry name" value="CULLIN_2"/>
    <property type="match status" value="1"/>
</dbReference>
<dbReference type="GO" id="GO:0005680">
    <property type="term" value="C:anaphase-promoting complex"/>
    <property type="evidence" value="ECO:0007669"/>
    <property type="project" value="TreeGrafter"/>
</dbReference>
<dbReference type="InterPro" id="IPR044554">
    <property type="entry name" value="ANAPC2"/>
</dbReference>
<dbReference type="InterPro" id="IPR057975">
    <property type="entry name" value="TPR_ANAPC2"/>
</dbReference>
<dbReference type="GO" id="GO:0007091">
    <property type="term" value="P:metaphase/anaphase transition of mitotic cell cycle"/>
    <property type="evidence" value="ECO:0007669"/>
    <property type="project" value="TreeGrafter"/>
</dbReference>
<dbReference type="STRING" id="1344416.A0A139AL22"/>
<organism evidence="4 5">
    <name type="scientific">Gonapodya prolifera (strain JEL478)</name>
    <name type="common">Monoblepharis prolifera</name>
    <dbReference type="NCBI Taxonomy" id="1344416"/>
    <lineage>
        <taxon>Eukaryota</taxon>
        <taxon>Fungi</taxon>
        <taxon>Fungi incertae sedis</taxon>
        <taxon>Chytridiomycota</taxon>
        <taxon>Chytridiomycota incertae sedis</taxon>
        <taxon>Monoblepharidomycetes</taxon>
        <taxon>Monoblepharidales</taxon>
        <taxon>Gonapodyaceae</taxon>
        <taxon>Gonapodya</taxon>
    </lineage>
</organism>
<dbReference type="SUPFAM" id="SSF75632">
    <property type="entry name" value="Cullin homology domain"/>
    <property type="match status" value="1"/>
</dbReference>
<dbReference type="Proteomes" id="UP000070544">
    <property type="component" value="Unassembled WGS sequence"/>
</dbReference>
<accession>A0A139AL22</accession>
<feature type="domain" description="Cullin family profile" evidence="3">
    <location>
        <begin position="543"/>
        <end position="740"/>
    </location>
</feature>
<feature type="compositionally biased region" description="Basic and acidic residues" evidence="2">
    <location>
        <begin position="755"/>
        <end position="772"/>
    </location>
</feature>
<feature type="compositionally biased region" description="Acidic residues" evidence="2">
    <location>
        <begin position="794"/>
        <end position="806"/>
    </location>
</feature>
<keyword evidence="5" id="KW-1185">Reference proteome</keyword>
<evidence type="ECO:0000256" key="1">
    <source>
        <dbReference type="PROSITE-ProRule" id="PRU00330"/>
    </source>
</evidence>
<dbReference type="Pfam" id="PF26557">
    <property type="entry name" value="Cullin_AB"/>
    <property type="match status" value="1"/>
</dbReference>
<dbReference type="OrthoDB" id="5581181at2759"/>
<dbReference type="PANTHER" id="PTHR45957:SF1">
    <property type="entry name" value="ANAPHASE-PROMOTING COMPLEX SUBUNIT 2"/>
    <property type="match status" value="1"/>
</dbReference>
<sequence>MNVAGGLLVDGTERLELAKAWLQLTAAVEEKLANPPPATTAPLSMGLGTTEFLETIIKRGAGPTLISWYQARTASFFDSKILPRIVVKWSALTASFERLESESQKDQQIHSSKGTLTMPSSPQPATLSLPDSPTSASCNPPPPRENPISQLTNSASTNQDHFLPSVPSSPPVQHSGTQPAPLLTPLDRVAHEFGSSVEELCTYLEKCLGVAWLIVRMNTPCYRRLHNYLQTHFRLRLLSHFGPVADKFYNYAFRAGPHIGADRAHHTTGNLVRIGLGEAAERALVDVVCAVVEQRVARFKFVPEKVAIEGRKRVEEGIAWVRKNMVGFVESVAGGDVVDHHDMVLDGNGFDNGHSAARLGEGKNDRRQKVDKWRRMLEAHYYRCFCEMRIKEMFDIVVDWPKSQDYLQDLKRCLEETHMEAKFVRSYRAAIQRRFLHIAASTSNIVFYYNLTIDALRNLDPTSAMLDQVTAPIRRYLRSRPDTIRTIIDWLTEHQDKLPDPVLNVGTEDLGADDKDWDDPKWKPESAEAARSAGSDSVRKLPDAVAILLSIYESRELFAKEFQSTLCFRLLRSASYDTAQEVRNLEHLKLRVGEQNFQMCDVMIKDIEESRRIDNTIQERMPPNLRIQEVHASILSRMFWPSLRIEDCPVPPEIQEACENYARIFKDVRKSRKLVWYPSPGAVEVEIVTNTGVTVTKTIPAFHATILYHFQEQETWTLEELAEKIETEPALLRRKINYLIGSGLILETSPDTFVFKEDQPKPEKDQGPKDDQVAPDADESFQQSQGDVSMAASEDPDGDTSMEDPDPGLVMHSTIAMLTNNGSMTVEQVATRFQQAFFMHVSLGLLERVLEDLVNSERVEKSVDGTYSIRR</sequence>
<feature type="compositionally biased region" description="Polar residues" evidence="2">
    <location>
        <begin position="109"/>
        <end position="138"/>
    </location>
</feature>
<dbReference type="InterPro" id="IPR059120">
    <property type="entry name" value="Cullin-like_AB"/>
</dbReference>
<comment type="similarity">
    <text evidence="1">Belongs to the cullin family.</text>
</comment>
<evidence type="ECO:0000259" key="3">
    <source>
        <dbReference type="PROSITE" id="PS50069"/>
    </source>
</evidence>
<name>A0A139AL22_GONPJ</name>
<feature type="compositionally biased region" description="Polar residues" evidence="2">
    <location>
        <begin position="147"/>
        <end position="160"/>
    </location>
</feature>
<feature type="region of interest" description="Disordered" evidence="2">
    <location>
        <begin position="100"/>
        <end position="181"/>
    </location>
</feature>
<protein>
    <recommendedName>
        <fullName evidence="3">Cullin family profile domain-containing protein</fullName>
    </recommendedName>
</protein>
<dbReference type="GO" id="GO:0006511">
    <property type="term" value="P:ubiquitin-dependent protein catabolic process"/>
    <property type="evidence" value="ECO:0007669"/>
    <property type="project" value="InterPro"/>
</dbReference>
<dbReference type="PANTHER" id="PTHR45957">
    <property type="entry name" value="ANAPHASE-PROMOTING COMPLEX SUBUNIT 2"/>
    <property type="match status" value="1"/>
</dbReference>
<dbReference type="EMBL" id="KQ965746">
    <property type="protein sequence ID" value="KXS17502.1"/>
    <property type="molecule type" value="Genomic_DNA"/>
</dbReference>
<dbReference type="AlphaFoldDB" id="A0A139AL22"/>
<dbReference type="GO" id="GO:0031625">
    <property type="term" value="F:ubiquitin protein ligase binding"/>
    <property type="evidence" value="ECO:0007669"/>
    <property type="project" value="InterPro"/>
</dbReference>
<proteinExistence type="inferred from homology"/>
<evidence type="ECO:0000313" key="5">
    <source>
        <dbReference type="Proteomes" id="UP000070544"/>
    </source>
</evidence>
<feature type="region of interest" description="Disordered" evidence="2">
    <location>
        <begin position="755"/>
        <end position="809"/>
    </location>
</feature>
<dbReference type="Gene3D" id="3.30.230.130">
    <property type="entry name" value="Cullin, Chain C, Domain 2"/>
    <property type="match status" value="1"/>
</dbReference>
<dbReference type="GO" id="GO:0070979">
    <property type="term" value="P:protein K11-linked ubiquitination"/>
    <property type="evidence" value="ECO:0007669"/>
    <property type="project" value="TreeGrafter"/>
</dbReference>
<evidence type="ECO:0000313" key="4">
    <source>
        <dbReference type="EMBL" id="KXS17502.1"/>
    </source>
</evidence>
<dbReference type="Pfam" id="PF25773">
    <property type="entry name" value="TPR_ANAPC2"/>
    <property type="match status" value="1"/>
</dbReference>